<evidence type="ECO:0000313" key="1">
    <source>
        <dbReference type="EMBL" id="ACS55873.1"/>
    </source>
</evidence>
<protein>
    <submittedName>
        <fullName evidence="1">Uncharacterized protein</fullName>
    </submittedName>
</protein>
<dbReference type="AlphaFoldDB" id="C6AVR2"/>
<proteinExistence type="predicted"/>
<dbReference type="EMBL" id="CP001622">
    <property type="protein sequence ID" value="ACS55873.1"/>
    <property type="molecule type" value="Genomic_DNA"/>
</dbReference>
<dbReference type="HOGENOM" id="CLU_076565_0_0_5"/>
<evidence type="ECO:0000313" key="2">
    <source>
        <dbReference type="Proteomes" id="UP000002256"/>
    </source>
</evidence>
<dbReference type="OrthoDB" id="2606812at2"/>
<gene>
    <name evidence="1" type="ordered locus">Rleg_1585</name>
</gene>
<organism evidence="1 2">
    <name type="scientific">Rhizobium leguminosarum bv. trifolii (strain WSM1325)</name>
    <dbReference type="NCBI Taxonomy" id="395491"/>
    <lineage>
        <taxon>Bacteria</taxon>
        <taxon>Pseudomonadati</taxon>
        <taxon>Pseudomonadota</taxon>
        <taxon>Alphaproteobacteria</taxon>
        <taxon>Hyphomicrobiales</taxon>
        <taxon>Rhizobiaceae</taxon>
        <taxon>Rhizobium/Agrobacterium group</taxon>
        <taxon>Rhizobium</taxon>
    </lineage>
</organism>
<dbReference type="KEGG" id="rlg:Rleg_1585"/>
<accession>C6AVR2</accession>
<reference evidence="1 2" key="1">
    <citation type="journal article" date="2010" name="Stand. Genomic Sci.">
        <title>Complete genome sequence of Rhizobium leguminosarum bv. trifolii strain WSM1325, an effective microsymbiont of annual Mediterranean clovers.</title>
        <authorList>
            <person name="Reeve W."/>
            <person name="O'Hara G."/>
            <person name="Chain P."/>
            <person name="Ardley J."/>
            <person name="Brau L."/>
            <person name="Nandesena K."/>
            <person name="Tiwari R."/>
            <person name="Copeland A."/>
            <person name="Nolan M."/>
            <person name="Han C."/>
            <person name="Brettin T."/>
            <person name="Land M."/>
            <person name="Ovchinikova G."/>
            <person name="Ivanova N."/>
            <person name="Mavromatis K."/>
            <person name="Markowitz V."/>
            <person name="Kyrpides N."/>
            <person name="Melino V."/>
            <person name="Denton M."/>
            <person name="Yates R."/>
            <person name="Howieson J."/>
        </authorList>
    </citation>
    <scope>NUCLEOTIDE SEQUENCE [LARGE SCALE GENOMIC DNA]</scope>
    <source>
        <strain evidence="1 2">WSM1325</strain>
    </source>
</reference>
<dbReference type="Proteomes" id="UP000002256">
    <property type="component" value="Chromosome"/>
</dbReference>
<sequence length="317" mass="35930">MSRHVAKAVQIALSHEALFGKAKAYIGRALLRKEQGDTDEYQLWASLALELIGKALLARIHPSLIVDPTHFESLFAASGINVSTDVKTITAKTLFERLRHIAPRFDEKVRKFCVGIALRRNSELHSGETPFKTMRLDAWEAQYWHAGQIILEQMDATLEDWLGASAAKAPKEIIKHAAAAKQQAVEVRVDRAREEFEHKKKADREKVIADAAARTANHYKDRFSLNCDKTWEVECPSCRARAFLAGIRFDEVVVDTYSGEDGAWEEVETQYSAEEFFCPVCELALTDSDEIEYAGLDIDFAEREERELTYEQDYGND</sequence>
<name>C6AVR2_RHILS</name>